<accession>A0ABQ7LWN1</accession>
<protein>
    <submittedName>
        <fullName evidence="1">Uncharacterized protein</fullName>
    </submittedName>
</protein>
<name>A0ABQ7LWN1_BRACM</name>
<dbReference type="EMBL" id="JADBGQ010000007">
    <property type="protein sequence ID" value="KAG5389571.1"/>
    <property type="molecule type" value="Genomic_DNA"/>
</dbReference>
<sequence>MQISVSDPLSIIQSFLYSILMRAHLMLPYISTTTHQAIRFGITLPSDSQASSRFISLLLHVILTFTALPNLKENHSGSSVSILSHYILTEKGNFHLLRNWFSCGFNVLYTSKYREARHQLSIITTLAGKEYYDSSEQSYEGSYRRLKYVGYETESFLILTFLREVSNVLPIPWDPLIPYCIFVCADCYNSTSGGSFDLQFPFFQPIKFKEHKATKALKTAKTSG</sequence>
<proteinExistence type="predicted"/>
<evidence type="ECO:0000313" key="2">
    <source>
        <dbReference type="Proteomes" id="UP000823674"/>
    </source>
</evidence>
<evidence type="ECO:0000313" key="1">
    <source>
        <dbReference type="EMBL" id="KAG5389571.1"/>
    </source>
</evidence>
<organism evidence="1 2">
    <name type="scientific">Brassica rapa subsp. trilocularis</name>
    <dbReference type="NCBI Taxonomy" id="1813537"/>
    <lineage>
        <taxon>Eukaryota</taxon>
        <taxon>Viridiplantae</taxon>
        <taxon>Streptophyta</taxon>
        <taxon>Embryophyta</taxon>
        <taxon>Tracheophyta</taxon>
        <taxon>Spermatophyta</taxon>
        <taxon>Magnoliopsida</taxon>
        <taxon>eudicotyledons</taxon>
        <taxon>Gunneridae</taxon>
        <taxon>Pentapetalae</taxon>
        <taxon>rosids</taxon>
        <taxon>malvids</taxon>
        <taxon>Brassicales</taxon>
        <taxon>Brassicaceae</taxon>
        <taxon>Brassiceae</taxon>
        <taxon>Brassica</taxon>
    </lineage>
</organism>
<gene>
    <name evidence="1" type="primary">A08p021340.1_BraROA</name>
    <name evidence="1" type="ORF">IGI04_031112</name>
</gene>
<reference evidence="1 2" key="1">
    <citation type="submission" date="2021-03" db="EMBL/GenBank/DDBJ databases">
        <authorList>
            <person name="King G.J."/>
            <person name="Bancroft I."/>
            <person name="Baten A."/>
            <person name="Bloomfield J."/>
            <person name="Borpatragohain P."/>
            <person name="He Z."/>
            <person name="Irish N."/>
            <person name="Irwin J."/>
            <person name="Liu K."/>
            <person name="Mauleon R.P."/>
            <person name="Moore J."/>
            <person name="Morris R."/>
            <person name="Ostergaard L."/>
            <person name="Wang B."/>
            <person name="Wells R."/>
        </authorList>
    </citation>
    <scope>NUCLEOTIDE SEQUENCE [LARGE SCALE GENOMIC DNA]</scope>
    <source>
        <strain evidence="1">R-o-18</strain>
        <tissue evidence="1">Leaf</tissue>
    </source>
</reference>
<comment type="caution">
    <text evidence="1">The sequence shown here is derived from an EMBL/GenBank/DDBJ whole genome shotgun (WGS) entry which is preliminary data.</text>
</comment>
<keyword evidence="2" id="KW-1185">Reference proteome</keyword>
<dbReference type="Proteomes" id="UP000823674">
    <property type="component" value="Chromosome A08"/>
</dbReference>